<organism evidence="1 2">
    <name type="scientific">Scortum barcoo</name>
    <name type="common">barcoo grunter</name>
    <dbReference type="NCBI Taxonomy" id="214431"/>
    <lineage>
        <taxon>Eukaryota</taxon>
        <taxon>Metazoa</taxon>
        <taxon>Chordata</taxon>
        <taxon>Craniata</taxon>
        <taxon>Vertebrata</taxon>
        <taxon>Euteleostomi</taxon>
        <taxon>Actinopterygii</taxon>
        <taxon>Neopterygii</taxon>
        <taxon>Teleostei</taxon>
        <taxon>Neoteleostei</taxon>
        <taxon>Acanthomorphata</taxon>
        <taxon>Eupercaria</taxon>
        <taxon>Centrarchiformes</taxon>
        <taxon>Terapontoidei</taxon>
        <taxon>Terapontidae</taxon>
        <taxon>Scortum</taxon>
    </lineage>
</organism>
<reference evidence="1" key="1">
    <citation type="submission" date="2022-04" db="EMBL/GenBank/DDBJ databases">
        <title>Jade perch genome.</title>
        <authorList>
            <person name="Chao B."/>
        </authorList>
    </citation>
    <scope>NUCLEOTIDE SEQUENCE</scope>
    <source>
        <strain evidence="1">CB-2022</strain>
    </source>
</reference>
<feature type="non-terminal residue" evidence="1">
    <location>
        <position position="1"/>
    </location>
</feature>
<protein>
    <submittedName>
        <fullName evidence="1">Uncharacterized protein</fullName>
    </submittedName>
</protein>
<accession>A0ACB8VCI7</accession>
<evidence type="ECO:0000313" key="1">
    <source>
        <dbReference type="EMBL" id="KAI3352963.1"/>
    </source>
</evidence>
<dbReference type="EMBL" id="CM041553">
    <property type="protein sequence ID" value="KAI3352963.1"/>
    <property type="molecule type" value="Genomic_DNA"/>
</dbReference>
<name>A0ACB8VCI7_9TELE</name>
<keyword evidence="2" id="KW-1185">Reference proteome</keyword>
<dbReference type="Proteomes" id="UP000831701">
    <property type="component" value="Chromosome 23"/>
</dbReference>
<proteinExistence type="predicted"/>
<comment type="caution">
    <text evidence="1">The sequence shown here is derived from an EMBL/GenBank/DDBJ whole genome shotgun (WGS) entry which is preliminary data.</text>
</comment>
<sequence length="2560" mass="289519">VVLGCVCSRWSLVQVIIQGFRSYRDQTVVDPFSPKHNVIVGRNGSGKSNFFYAIQFVLSDEFSHLRPEQRLALLHEGTGPRVISAFVEIIFDNSDNRLPIDKEEVSLRRVIGAKKDQYFLDKKMVTKNDVMNLLESAGFSRSNPYYIVKQGKINQMATAPDSQRLKLLREVAGTRVYDERKEESISLMKETEGKREKINELLKYIEERLHTLEDEKEELAQYQKWDKMRRALEYTIYNQELNETRAKLDELSTKRETCGDKSRQLRDAQQDARDKVEETERVVRELKSKISAMKEEREQLSAERQEQIKQRTKLELKAKDLQDELAGNSEQRKRLLKERQKLLEKIEEKQKELQETEPKFNMVKEKEERGISRLAQATQERTDLYAKQGRGSQFTSKEERDKWIKKELKSLDQAINDKKRQIAAIHKDLEDTETNKEKNLEQYNKLDQDLNEVKTRVEELDKKYYEVKNRKDELQSERNYLWREENAEQQALAAKREDLEKKQQLLRAATGKAILNGIDSINKVLEHFRRKGINQHVINGYHGIVMNNFECEPAFYTCVEVTAGTRLFYHIVETDEVSTKILMEFNKMNLPGEVTFLPLSKLDVRDTAYPETNDAIPMISKLRYSANFDKAFKHVFGKTLICRSMEVSTQLARAFTMDCITLEGDQVSHRGALTGGYYDTRKSRLELQKDMRKAEEELGELEAKLNENLRRNIEHILFVKDYWNREPFFAYTSLTLPLRINNEIDQLMNQMQQIETQQRKFKASRDSILSEMKMLKEKRQQSEKTFMPKQRSLQSLEASLHAMESTRESLKAELGTDLLSQLSLEDQRRVDDLNDEIRQLQQDNRQLLNERIKLEGIMTRVETYLNENLRKRLDQVEQELNELRETEGGTVLTATTSELDGINKRVKDTLARSEELDSMIDKTEGEIKDHIKSMERWKNIEKEQNDAINHDTKELEKMTNRQGMLLKKKEECMKKIRELGSLPQEAFEKYQTLTLKQLFRKLEQCNTELKKYSHVNKKALDQFVNFSEQKEKLIKRQDELDRGYKSIMELMNVLELRKYEAIQLTFKQVSKNFSEVFQKLVPGGKATLVMKKGDAEGSQSQDEGEGGADSERGSGSQSSVPSVDQFTGVGIRVSFTGKQGEMREMQQLSGGQKSLVALALIFAIQKCDPAPFYLFDEIDQALDAQHRKAVSDMIVELAGHAQFITTTFRPELLESADKFYGVKFRNKVSHIDVITAEQAKDFVEDDTTHEILNTSFSAVPVDSSDKKGLQAGSQLSSGVQVGPQQQNQQLLLTPASLQLAQLQAQLTLHRLKLAQGGNPATAATVLNQVLSNVAMSQPLFNQLRTSAMVGNPQGAFPTGVLGFPSSNSSLGALVSGGLNKNTGNVRLNHPGGGGTVGQQGAEYGKKPGSTYPSDTDRRLQYNSAGGTSAVSATAGNGQYSVINTQAKNMNNVSFQRDFYGHDVLGQQTGFSVNEQNMNVYDSTGHKEQWKGLANLSHAGKVDMVSNAANVWTPAGQPMRSRTELYNPEEPTPDPKFNFSSGVPSFGSTGTQGFGGYQPLHGNEESLSSATRTLQPYQVNDYHAVTPTQLPHQCSICDKKVYNLKDWEQHVKGKLHLQNRTLYTSDNSAVVSAGAAHYTVGRPSDGGLNTGATNSMVYSTASQDVSSGANTSYLPAAAMKTYPTSDTGFASHQPESKPFPPRKATVGRVVHICNLPEGSCTENDVINLGLPFGKVTNYILMRSTHQAFLEMAYIEAAQAMVQYYQLSPAMINNQKLLIRMSKRYKELQLKKPGKDVQSIIQDISSQRERDEMQELEHYMPERARSRSPISRSLSPHSHSPSFTSCSSAHSPQGAQCRGPERGSNGLGPRRGSWDWSSHLRRGEDERERDDPWRNGGSVDDDRPNGRAADRRKSYQKPLDHICSRSTDERGGGGEGMRVNRDWHQRSSPQGVSFNSYRNMEDDFYMKEQMYKSDKPPRPPYQRYDMKPKRRDGGDYHSRSRHSEFEMTEEPLRRTLEDRRPSSPDRGRGKKTSRRHTSVEKHERENASENTDRHSKEKSVSPQRSNKPKEASECSKDRDTVKDWESGDDTDEECWYPKNMEELVTVDEVGGEDDSIIEPDLSELEKFSSCPKESAKEQAVKELTLPPSSSSSKARETSNEKSNQEQFCKDAGDLADTPKTEKVGNVLTETSPKDQKLSPVAPEPPVTTISDVPSEEIRAALEETCLEDKVIKSGPAEEPMENHICVSQEGKTLEVAEVTETINNEVQHKDGSLKKEIEASAPSQEQDKAVNEHSIPLGVEFIVPQTGFYCKLCGLFYTSEETAKTSHCRSTVHYRNLQPPILPCNSIEAEDLSDSFLSGDEDNGKSLISNKNISNEINGNWLSSSSNSIHEARLKAKAKRRLRKNSSRDSGRGDSLSDNGDVVKGTSVAPTSPKSKLLDRKSRLGKGRGLPKKGGAGGKGVWGRSGEVYEQEEVDERDPNYDEAQENCVYETVVPPLEERDFEKTVTPIVQEYFEHGDTNEVAELLAELNLGPMQSEVPSLAVSLALEAKASHRELTSRLLD</sequence>
<evidence type="ECO:0000313" key="2">
    <source>
        <dbReference type="Proteomes" id="UP000831701"/>
    </source>
</evidence>
<gene>
    <name evidence="1" type="ORF">L3Q82_019536</name>
</gene>